<accession>A0ABS6G554</accession>
<proteinExistence type="predicted"/>
<evidence type="ECO:0000313" key="2">
    <source>
        <dbReference type="Proteomes" id="UP000779508"/>
    </source>
</evidence>
<dbReference type="RefSeq" id="WP_216417095.1">
    <property type="nucleotide sequence ID" value="NZ_JAHLQK010000004.1"/>
</dbReference>
<name>A0ABS6G554_9FIRM</name>
<reference evidence="1 2" key="1">
    <citation type="submission" date="2021-06" db="EMBL/GenBank/DDBJ databases">
        <authorList>
            <person name="Sun Q."/>
            <person name="Li D."/>
        </authorList>
    </citation>
    <scope>NUCLEOTIDE SEQUENCE [LARGE SCALE GENOMIC DNA]</scope>
    <source>
        <strain evidence="1 2">MSJ-5</strain>
    </source>
</reference>
<gene>
    <name evidence="1" type="ORF">KQI88_10415</name>
</gene>
<dbReference type="EMBL" id="JAHLQK010000004">
    <property type="protein sequence ID" value="MBU5676832.1"/>
    <property type="molecule type" value="Genomic_DNA"/>
</dbReference>
<keyword evidence="2" id="KW-1185">Reference proteome</keyword>
<evidence type="ECO:0000313" key="1">
    <source>
        <dbReference type="EMBL" id="MBU5676832.1"/>
    </source>
</evidence>
<dbReference type="Proteomes" id="UP000779508">
    <property type="component" value="Unassembled WGS sequence"/>
</dbReference>
<comment type="caution">
    <text evidence="1">The sequence shown here is derived from an EMBL/GenBank/DDBJ whole genome shotgun (WGS) entry which is preliminary data.</text>
</comment>
<organism evidence="1 2">
    <name type="scientific">Alkaliphilus flagellatus</name>
    <dbReference type="NCBI Taxonomy" id="2841507"/>
    <lineage>
        <taxon>Bacteria</taxon>
        <taxon>Bacillati</taxon>
        <taxon>Bacillota</taxon>
        <taxon>Clostridia</taxon>
        <taxon>Peptostreptococcales</taxon>
        <taxon>Natronincolaceae</taxon>
        <taxon>Alkaliphilus</taxon>
    </lineage>
</organism>
<sequence length="1250" mass="142520">MKTNINKKIGVKLLVMLLIFQAVFTVSINTAHAKSYYGFSFSYRTGKGYMLDGIEEKYNMSQDSFYFEFRITNGDDAPYGKYKITSVEISMDSAMPLHDRYLKTDWGTFQLRDAKREWNGWERDYSDSVRLNKIVELKDRHDAITFRLDSDESKTTGVTSFGTYVDATIYFELIEEYKPNTEPVVSIIQPSNGQSFLKYQKPTIRYNAYDIDGDRMTGTTSVYSNGRWQTIDTRAGIRNGDTVTVDMTDSVWKSLQSNTDLIFEVDLYDGELSDTKRISIKKLNNLPSVTITEPTQSLTLRTDQPPTVKARVSDADGDVLSATLQYLDGSTWRDAVTNTNLASGETTSLKMIDSVWKSLSFNKEYQLRVKVNDGDSDGYSSNVARVTKINTAPNVAILKPVQNEKMFWGYLPFTWQINDIDNDNINLKIWTDTPNIVNNGVLYHGSIGKSPYTNNYLSRAYLPLGKHKIYFEFKDGYHTIERNVTIDIEDIANIHINDNDTFYIPIFNMEKSDIYYRRINNALDAKKYIFNVLELPINKNYVRNIQGIENVTGDNDYTNNGNRLFTLDSTLDPKKVADWIYSKVNSTDNPLIKVVETGNKITLKNIEFEDEEKDYTTAVPVPRGKDRQFKFEHYPQIYENADSEITKNGEWLRDDTFTIFDTNPVVRDGEDITITLSKSGRYIVSAKEKDSIFNPAGIDFSKESKPKDIELYAHRRPVAKISYIDNGNDTINLESKSYDLDFETRADKGIQQEIWQYRFVGYDDTIIQDWKPITSLKGFRPNINYKTDIRLTVKDYGARLDLANDGELTATDIITIDATGKPPIAAFEYKVGTTLANSIMADGEVYKGNAGKETLQLDPSYTIWNDFFGKAATRQITWSKSQAQLNNEIPSSSSLTTTLTVRNKYNLTDSITKLVDVKDIKINDNSSLINNNKNFNVNVNLSSSKFMNKWGNFKLVLTSNDLETTSIELDNVFSNRFTKNNVKVMDRNADNKLDYTVSVYSKRTGELISRENYSLILNRPPTVSISISPSKLYEGDSAKVSVLANDPDLDKLNLEVRHRVNNGKWKTIWTKNNVNSGTKQSFDMHNLVAGNNELMVIATDPYNATGTDKVSFQVLPIKVYGNLRPNPAMAGDQVLFFITTEGYVDKIEIVVPDDIISKDNRSAMGYSSVKYPLTFNVDGSLEIKEDIFKYIVWVSTDLTLDKNNNRLRSPYRFIVRGYKGDIIRETELELDIKGDVRELLKPGIKNKYRN</sequence>
<protein>
    <submittedName>
        <fullName evidence="1">Uncharacterized protein</fullName>
    </submittedName>
</protein>